<name>A0A2M7VJ72_9BACT</name>
<protein>
    <recommendedName>
        <fullName evidence="3">Peptidoglycan binding-like domain-containing protein</fullName>
    </recommendedName>
</protein>
<feature type="chain" id="PRO_5014727842" description="Peptidoglycan binding-like domain-containing protein" evidence="2">
    <location>
        <begin position="28"/>
        <end position="572"/>
    </location>
</feature>
<evidence type="ECO:0000259" key="3">
    <source>
        <dbReference type="Pfam" id="PF01471"/>
    </source>
</evidence>
<dbReference type="Pfam" id="PF01471">
    <property type="entry name" value="PG_binding_1"/>
    <property type="match status" value="1"/>
</dbReference>
<reference evidence="5" key="1">
    <citation type="submission" date="2017-09" db="EMBL/GenBank/DDBJ databases">
        <title>Depth-based differentiation of microbial function through sediment-hosted aquifers and enrichment of novel symbionts in the deep terrestrial subsurface.</title>
        <authorList>
            <person name="Probst A.J."/>
            <person name="Ladd B."/>
            <person name="Jarett J.K."/>
            <person name="Geller-Mcgrath D.E."/>
            <person name="Sieber C.M.K."/>
            <person name="Emerson J.B."/>
            <person name="Anantharaman K."/>
            <person name="Thomas B.C."/>
            <person name="Malmstrom R."/>
            <person name="Stieglmeier M."/>
            <person name="Klingl A."/>
            <person name="Woyke T."/>
            <person name="Ryan C.M."/>
            <person name="Banfield J.F."/>
        </authorList>
    </citation>
    <scope>NUCLEOTIDE SEQUENCE [LARGE SCALE GENOMIC DNA]</scope>
</reference>
<comment type="caution">
    <text evidence="4">The sequence shown here is derived from an EMBL/GenBank/DDBJ whole genome shotgun (WGS) entry which is preliminary data.</text>
</comment>
<feature type="signal peptide" evidence="2">
    <location>
        <begin position="1"/>
        <end position="27"/>
    </location>
</feature>
<dbReference type="InterPro" id="IPR036366">
    <property type="entry name" value="PGBDSf"/>
</dbReference>
<dbReference type="EMBL" id="PFPR01000014">
    <property type="protein sequence ID" value="PJA01843.1"/>
    <property type="molecule type" value="Genomic_DNA"/>
</dbReference>
<accession>A0A2M7VJ72</accession>
<keyword evidence="2" id="KW-0732">Signal</keyword>
<dbReference type="InterPro" id="IPR036365">
    <property type="entry name" value="PGBD-like_sf"/>
</dbReference>
<dbReference type="SUPFAM" id="SSF47090">
    <property type="entry name" value="PGBD-like"/>
    <property type="match status" value="1"/>
</dbReference>
<evidence type="ECO:0000256" key="1">
    <source>
        <dbReference type="SAM" id="Coils"/>
    </source>
</evidence>
<sequence length="572" mass="63680">MFSMSRKFLLAGVLLAALTAPLCFVMADSLGQSHIFFVDKSFDEQGRGQVTASLKIVANNGYFYVEDSWYNNLTTEQKTAVDYDLQKLANEFDNNIYPRITAIYGSEWKPGIDNDNKITILLHDIKKGAAGYFRTQDEAPLIQAADSNEREMVFLNTNGLASNSIKSYLAHEFSHLITYNQKDRLRGVTEDVWLNEARADYTPTILGYNDIYQGSYLEQRVRNFINNSRDPMMEWLNTEGDYGALDIFTYYLVEKYGVAILAESLKTNLVGVDSLNSFLRKYGYSKTFSQIFSDWTIAIYLNDCSLGADYCFTKPELAVLKVAPFLILAPSASLTKLGLVYQEKPWAGYWYRIMGGQGKLDLKLAIEAGVALKVSFVLCSQTGACRVDALPLDVNNQAEIIFDNFSRDYASLTLIPVILWPLTPPEDFSPVHNLSINLQNFSSGDEVARVEQLQKQLNELLQKIAQVKALLENLSNQQALKITCQTSFDRSMALGDKGGNVKCLQTFLAGQGSDIYPAGLVSGFYGSLTQQAVVRFQAKYASEILTPLGLTAPTGRVGLATLAKIKSLSLLK</sequence>
<dbReference type="InterPro" id="IPR002477">
    <property type="entry name" value="Peptidoglycan-bd-like"/>
</dbReference>
<evidence type="ECO:0000256" key="2">
    <source>
        <dbReference type="SAM" id="SignalP"/>
    </source>
</evidence>
<proteinExistence type="predicted"/>
<dbReference type="Proteomes" id="UP000229364">
    <property type="component" value="Unassembled WGS sequence"/>
</dbReference>
<dbReference type="AlphaFoldDB" id="A0A2M7VJ72"/>
<feature type="coiled-coil region" evidence="1">
    <location>
        <begin position="443"/>
        <end position="477"/>
    </location>
</feature>
<evidence type="ECO:0000313" key="4">
    <source>
        <dbReference type="EMBL" id="PJA01843.1"/>
    </source>
</evidence>
<organism evidence="4 5">
    <name type="scientific">bacterium (Candidatus Gribaldobacteria) CG_4_10_14_0_2_um_filter_41_16</name>
    <dbReference type="NCBI Taxonomy" id="2014265"/>
    <lineage>
        <taxon>Bacteria</taxon>
        <taxon>Candidatus Gribaldobacteria</taxon>
    </lineage>
</organism>
<dbReference type="Gene3D" id="1.10.101.10">
    <property type="entry name" value="PGBD-like superfamily/PGBD"/>
    <property type="match status" value="1"/>
</dbReference>
<evidence type="ECO:0000313" key="5">
    <source>
        <dbReference type="Proteomes" id="UP000229364"/>
    </source>
</evidence>
<feature type="domain" description="Peptidoglycan binding-like" evidence="3">
    <location>
        <begin position="498"/>
        <end position="564"/>
    </location>
</feature>
<keyword evidence="1" id="KW-0175">Coiled coil</keyword>
<gene>
    <name evidence="4" type="ORF">COX74_00610</name>
</gene>